<dbReference type="SUPFAM" id="SSF52540">
    <property type="entry name" value="P-loop containing nucleoside triphosphate hydrolases"/>
    <property type="match status" value="1"/>
</dbReference>
<dbReference type="PANTHER" id="PTHR46312:SF2">
    <property type="entry name" value="NUCLEOTIDE-BINDING OLIGOMERIZATION DOMAIN-CONTAINING PROTEIN 2-LIKE"/>
    <property type="match status" value="1"/>
</dbReference>
<name>A0A9D4J587_DREPO</name>
<dbReference type="Pfam" id="PF15112">
    <property type="entry name" value="DUF4559"/>
    <property type="match status" value="1"/>
</dbReference>
<dbReference type="InterPro" id="IPR007111">
    <property type="entry name" value="NACHT_NTPase"/>
</dbReference>
<accession>A0A9D4J587</accession>
<dbReference type="GO" id="GO:0005524">
    <property type="term" value="F:ATP binding"/>
    <property type="evidence" value="ECO:0007669"/>
    <property type="project" value="UniProtKB-KW"/>
</dbReference>
<proteinExistence type="predicted"/>
<reference evidence="5" key="1">
    <citation type="journal article" date="2019" name="bioRxiv">
        <title>The Genome of the Zebra Mussel, Dreissena polymorpha: A Resource for Invasive Species Research.</title>
        <authorList>
            <person name="McCartney M.A."/>
            <person name="Auch B."/>
            <person name="Kono T."/>
            <person name="Mallez S."/>
            <person name="Zhang Y."/>
            <person name="Obille A."/>
            <person name="Becker A."/>
            <person name="Abrahante J.E."/>
            <person name="Garbe J."/>
            <person name="Badalamenti J.P."/>
            <person name="Herman A."/>
            <person name="Mangelson H."/>
            <person name="Liachko I."/>
            <person name="Sullivan S."/>
            <person name="Sone E.D."/>
            <person name="Koren S."/>
            <person name="Silverstein K.A.T."/>
            <person name="Beckman K.B."/>
            <person name="Gohl D.M."/>
        </authorList>
    </citation>
    <scope>NUCLEOTIDE SEQUENCE</scope>
    <source>
        <strain evidence="5">Duluth1</strain>
        <tissue evidence="5">Whole animal</tissue>
    </source>
</reference>
<dbReference type="InterPro" id="IPR032675">
    <property type="entry name" value="LRR_dom_sf"/>
</dbReference>
<dbReference type="EMBL" id="JAIWYP010000007">
    <property type="protein sequence ID" value="KAH3798920.1"/>
    <property type="molecule type" value="Genomic_DNA"/>
</dbReference>
<dbReference type="Gene3D" id="3.80.10.10">
    <property type="entry name" value="Ribonuclease Inhibitor"/>
    <property type="match status" value="1"/>
</dbReference>
<evidence type="ECO:0000256" key="3">
    <source>
        <dbReference type="SAM" id="Coils"/>
    </source>
</evidence>
<comment type="caution">
    <text evidence="5">The sequence shown here is derived from an EMBL/GenBank/DDBJ whole genome shotgun (WGS) entry which is preliminary data.</text>
</comment>
<dbReference type="SUPFAM" id="SSF52047">
    <property type="entry name" value="RNI-like"/>
    <property type="match status" value="1"/>
</dbReference>
<dbReference type="InterPro" id="IPR027417">
    <property type="entry name" value="P-loop_NTPase"/>
</dbReference>
<evidence type="ECO:0000256" key="2">
    <source>
        <dbReference type="ARBA" id="ARBA00022840"/>
    </source>
</evidence>
<feature type="coiled-coil region" evidence="3">
    <location>
        <begin position="238"/>
        <end position="269"/>
    </location>
</feature>
<evidence type="ECO:0000259" key="4">
    <source>
        <dbReference type="PROSITE" id="PS50837"/>
    </source>
</evidence>
<sequence>MAANTNLLGDKETINWFKACIGLNMTKEGLTNFLCTELQKVHAVVGRSCGNCPIEKLIQCPTNPYCNKRKRNYCPFHKSQKPQPCAICDNVKHNIILQHRYGGPSWRNTCAENWALNYWEIGKCYLPPDGYSSISSVKESDFNGVISIMLNCLHFQTCLSSSWVLPPPPDKQCPLEKVRQIGRDVRHTSDCKVTDADLQDYLRTLSALLADPQYLQHDPSAAIAFAKLSDVQIDCISIEELGDLLKEVYETLENAQERFSEEAERTLSNALQKLDATILFGKKRLERKTQLGEQRLKIKTNVGKQRLEKKTKFWEQHLERKTKDGEQFIESKVQDGIVRLEQTANKTAQAAYERAVADLRRRLMDHYHDNASNVPLSVLDQSLDKRIADIYATPKIHRIEITKDGKRVKKEQVLAYKELFCSDYTKSNRRLYVQGEPGSGKSTFAAKLVHVWCDGNRPSTAAPNVNESFDDVLIIQKFQFVFYIALRESRGTKDVMHMVKKQIIDTLYSEEKRDEMYKLLLEIIETEVCLVVRDGLDEWVAPDGSNLAEPSMAGFPNDKCTILTTSRPWKLAEERIKNSQIDILVEIEGINDPDTFCERVLRCILDESKDLETTAREFRCFIFDSELESLAYSPMLYTLIISTWTDNLEDKEHLKGFSLCALYTTLLESLFKKTNDIIGFFNDLNPPQVKCFSSSRYLRPIIKKVDVISKAAFHLLFSPEKEQSIVFNDHELSNYLTQSEQEFALKAGLISKRKTKKTFNSSISFLHKSIQEFLAAYHIALNAHLIDDVIFGYLGRHSNAYLDISQVFIFLCGLNISAANKLSCIMNEHYNINMIDVNIFSKEYDTFQSIIEAGYTEAVSNDQTDILLQFSRLEIHENNLMAMYNIWREYKSNVLCLKIHVGDKTNRGIHSSSTHSEATSLIEFDLSSCINLKYLKLSGSGIQIKDSSSSVSSTLPVCIVLNSAKPAQCADPPPVLPCIDDIKLKNITCSSTWLRSLLSTLLTLDHDVYCDLKKCYITSCKSDAVPWADTATDVRLRCVKNTLELIDIGGIVSRGLWEALHGLNIKRLSVEFLSLNENYEDSMSQSTSSLTHQDTLSINVAVDSPGLWEALRGLNIKSLSLKVAYGGLNANYADSMSQSLSSLTHLDTLNVKVNVDSPGLWEALRGLNIKSLSLNVVYGRLNVNYADSMSKSLSSLTHLDTLSIKVDDYSPGLWEALRGLNIKSLFLSNLNGYVHVNNVESMSQSLLSLSHLATLNIKVDVGSPGLWKALHGLNIKSLSLNVAYGGYNVNYADSMAQSLSSLTHLDTLNIKLEVDSPGLWDALHGLNIKSLSLSGLYCNARYLGFSVHYAESMSQSLSSLTHLDTLSIIKVFDSHGLWEALHGLNIKSLSLSTPYGAENYAESMHQALSSLTHLDTLSMETKNLILDRWEALRGLNIKSLSLSFRFRGLREIHADSMSQSLSSLTHLDTLNIKMNDAYPDLWDGLRCLNIKSLSLCVKYGGFNVKYTDSMSKSLSSLFQLDTLSIKVDVDSPGLWEALRGLNIKSLSLSGGYGGLNVKYADSMSQSLSSLTQLDTLSIELFDDSPDLWKALFGLNIKSLSLRFQNRTGLNVNFADSMTMSLSSLTNLDKLSIIVNADSPGLWAAIRGLNIKSLILRFEYEGLNKDYADSRSLSLSSLTHLDTLNICTDKISPGLWEAIRGMNIKSLSISDGCFTVSHADSIAQSLSSLKQLETLSIYFWTNIDIKLPQSLKHLNSHCMKLLPSELRELVDALSACTQTIESNLDFCCASMDDSTLKRIPPEEYIVVKKELEMRKNVAVKRFRIYDRICKTYRFDYDHDHDATSHWSVRDMCGVHDDNPGDDTVKDEAYKTFVRAISNEIINRISMRLLITPSSNSLIVNKFGSST</sequence>
<keyword evidence="3" id="KW-0175">Coiled coil</keyword>
<evidence type="ECO:0000256" key="1">
    <source>
        <dbReference type="ARBA" id="ARBA00022741"/>
    </source>
</evidence>
<gene>
    <name evidence="5" type="ORF">DPMN_152524</name>
</gene>
<dbReference type="PROSITE" id="PS50837">
    <property type="entry name" value="NACHT"/>
    <property type="match status" value="1"/>
</dbReference>
<organism evidence="5 6">
    <name type="scientific">Dreissena polymorpha</name>
    <name type="common">Zebra mussel</name>
    <name type="synonym">Mytilus polymorpha</name>
    <dbReference type="NCBI Taxonomy" id="45954"/>
    <lineage>
        <taxon>Eukaryota</taxon>
        <taxon>Metazoa</taxon>
        <taxon>Spiralia</taxon>
        <taxon>Lophotrochozoa</taxon>
        <taxon>Mollusca</taxon>
        <taxon>Bivalvia</taxon>
        <taxon>Autobranchia</taxon>
        <taxon>Heteroconchia</taxon>
        <taxon>Euheterodonta</taxon>
        <taxon>Imparidentia</taxon>
        <taxon>Neoheterodontei</taxon>
        <taxon>Myida</taxon>
        <taxon>Dreissenoidea</taxon>
        <taxon>Dreissenidae</taxon>
        <taxon>Dreissena</taxon>
    </lineage>
</organism>
<feature type="domain" description="NACHT" evidence="4">
    <location>
        <begin position="429"/>
        <end position="568"/>
    </location>
</feature>
<dbReference type="PANTHER" id="PTHR46312">
    <property type="entry name" value="NACHT DOMAIN-CONTAINING PROTEIN"/>
    <property type="match status" value="1"/>
</dbReference>
<reference evidence="5" key="2">
    <citation type="submission" date="2020-11" db="EMBL/GenBank/DDBJ databases">
        <authorList>
            <person name="McCartney M.A."/>
            <person name="Auch B."/>
            <person name="Kono T."/>
            <person name="Mallez S."/>
            <person name="Becker A."/>
            <person name="Gohl D.M."/>
            <person name="Silverstein K.A.T."/>
            <person name="Koren S."/>
            <person name="Bechman K.B."/>
            <person name="Herman A."/>
            <person name="Abrahante J.E."/>
            <person name="Garbe J."/>
        </authorList>
    </citation>
    <scope>NUCLEOTIDE SEQUENCE</scope>
    <source>
        <strain evidence="5">Duluth1</strain>
        <tissue evidence="5">Whole animal</tissue>
    </source>
</reference>
<protein>
    <recommendedName>
        <fullName evidence="4">NACHT domain-containing protein</fullName>
    </recommendedName>
</protein>
<dbReference type="Proteomes" id="UP000828390">
    <property type="component" value="Unassembled WGS sequence"/>
</dbReference>
<keyword evidence="6" id="KW-1185">Reference proteome</keyword>
<evidence type="ECO:0000313" key="5">
    <source>
        <dbReference type="EMBL" id="KAH3798920.1"/>
    </source>
</evidence>
<dbReference type="Gene3D" id="3.40.50.300">
    <property type="entry name" value="P-loop containing nucleotide triphosphate hydrolases"/>
    <property type="match status" value="1"/>
</dbReference>
<dbReference type="InterPro" id="IPR027897">
    <property type="entry name" value="DUF4559"/>
</dbReference>
<evidence type="ECO:0000313" key="6">
    <source>
        <dbReference type="Proteomes" id="UP000828390"/>
    </source>
</evidence>
<dbReference type="Pfam" id="PF05729">
    <property type="entry name" value="NACHT"/>
    <property type="match status" value="1"/>
</dbReference>
<keyword evidence="1" id="KW-0547">Nucleotide-binding</keyword>
<keyword evidence="2" id="KW-0067">ATP-binding</keyword>